<organism evidence="2 3">
    <name type="scientific">Hymenobacter lapidiphilus</name>
    <dbReference type="NCBI Taxonomy" id="2608003"/>
    <lineage>
        <taxon>Bacteria</taxon>
        <taxon>Pseudomonadati</taxon>
        <taxon>Bacteroidota</taxon>
        <taxon>Cytophagia</taxon>
        <taxon>Cytophagales</taxon>
        <taxon>Hymenobacteraceae</taxon>
        <taxon>Hymenobacter</taxon>
    </lineage>
</organism>
<dbReference type="AlphaFoldDB" id="A0A7Y7PSH4"/>
<reference evidence="2 3" key="1">
    <citation type="submission" date="2020-05" db="EMBL/GenBank/DDBJ databases">
        <title>Hymenobacter terrestris sp. nov. and Hymenobacter lapidiphilus sp. nov., isolated from regoliths in Antarctica.</title>
        <authorList>
            <person name="Sedlacek I."/>
            <person name="Pantucek R."/>
            <person name="Zeman M."/>
            <person name="Holochova P."/>
            <person name="Kralova S."/>
            <person name="Stankova E."/>
            <person name="Sedo O."/>
            <person name="Micenkova L."/>
            <person name="Svec P."/>
            <person name="Gupta V."/>
            <person name="Sood U."/>
            <person name="Korpole U.S."/>
            <person name="Lal R."/>
        </authorList>
    </citation>
    <scope>NUCLEOTIDE SEQUENCE [LARGE SCALE GENOMIC DNA]</scope>
    <source>
        <strain evidence="2 3">P5342</strain>
    </source>
</reference>
<evidence type="ECO:0000313" key="3">
    <source>
        <dbReference type="Proteomes" id="UP000565521"/>
    </source>
</evidence>
<evidence type="ECO:0000313" key="2">
    <source>
        <dbReference type="EMBL" id="NVO33218.1"/>
    </source>
</evidence>
<name>A0A7Y7PSH4_9BACT</name>
<feature type="compositionally biased region" description="Low complexity" evidence="1">
    <location>
        <begin position="64"/>
        <end position="82"/>
    </location>
</feature>
<dbReference type="RefSeq" id="WP_176910050.1">
    <property type="nucleotide sequence ID" value="NZ_JABKAU010000054.1"/>
</dbReference>
<dbReference type="Proteomes" id="UP000565521">
    <property type="component" value="Unassembled WGS sequence"/>
</dbReference>
<keyword evidence="3" id="KW-1185">Reference proteome</keyword>
<accession>A0A7Y7PSH4</accession>
<comment type="caution">
    <text evidence="2">The sequence shown here is derived from an EMBL/GenBank/DDBJ whole genome shotgun (WGS) entry which is preliminary data.</text>
</comment>
<dbReference type="EMBL" id="JABKAU010000054">
    <property type="protein sequence ID" value="NVO33218.1"/>
    <property type="molecule type" value="Genomic_DNA"/>
</dbReference>
<proteinExistence type="predicted"/>
<feature type="region of interest" description="Disordered" evidence="1">
    <location>
        <begin position="43"/>
        <end position="89"/>
    </location>
</feature>
<evidence type="ECO:0000256" key="1">
    <source>
        <dbReference type="SAM" id="MobiDB-lite"/>
    </source>
</evidence>
<gene>
    <name evidence="2" type="ORF">HW554_18585</name>
</gene>
<sequence length="122" mass="12806">MSEPIKLPGISRLSEAELRDQYKAELGHDPAADLDTVAALKQAIYTHRGEPEATPAPEAPSAPAPEVAKPAEAPAPQAEATAGTVLADHPELGQRAFSAGTWALLGADTMGWKQHVPKPKDL</sequence>
<protein>
    <submittedName>
        <fullName evidence="2">Uncharacterized protein</fullName>
    </submittedName>
</protein>